<dbReference type="WBParaSite" id="Hba_13856">
    <property type="protein sequence ID" value="Hba_13856"/>
    <property type="gene ID" value="Hba_13856"/>
</dbReference>
<organism evidence="1 2">
    <name type="scientific">Heterorhabditis bacteriophora</name>
    <name type="common">Entomopathogenic nematode worm</name>
    <dbReference type="NCBI Taxonomy" id="37862"/>
    <lineage>
        <taxon>Eukaryota</taxon>
        <taxon>Metazoa</taxon>
        <taxon>Ecdysozoa</taxon>
        <taxon>Nematoda</taxon>
        <taxon>Chromadorea</taxon>
        <taxon>Rhabditida</taxon>
        <taxon>Rhabditina</taxon>
        <taxon>Rhabditomorpha</taxon>
        <taxon>Strongyloidea</taxon>
        <taxon>Heterorhabditidae</taxon>
        <taxon>Heterorhabditis</taxon>
    </lineage>
</organism>
<dbReference type="AlphaFoldDB" id="A0A1I7X8N3"/>
<name>A0A1I7X8N3_HETBA</name>
<dbReference type="Proteomes" id="UP000095283">
    <property type="component" value="Unplaced"/>
</dbReference>
<keyword evidence="1" id="KW-1185">Reference proteome</keyword>
<evidence type="ECO:0000313" key="2">
    <source>
        <dbReference type="WBParaSite" id="Hba_13856"/>
    </source>
</evidence>
<accession>A0A1I7X8N3</accession>
<evidence type="ECO:0000313" key="1">
    <source>
        <dbReference type="Proteomes" id="UP000095283"/>
    </source>
</evidence>
<sequence>MNSCVKNTEAIKVAIIKNIVDKKRENIVEYKKSDGRMLRHKDVLMLTVHRHITGNASGKIETSFARAVVR</sequence>
<proteinExistence type="predicted"/>
<protein>
    <submittedName>
        <fullName evidence="2">Uncharacterized protein</fullName>
    </submittedName>
</protein>
<reference evidence="2" key="1">
    <citation type="submission" date="2016-11" db="UniProtKB">
        <authorList>
            <consortium name="WormBaseParasite"/>
        </authorList>
    </citation>
    <scope>IDENTIFICATION</scope>
</reference>